<protein>
    <recommendedName>
        <fullName evidence="7 17">Phosphoenolpyruvate-protein phosphotransferase</fullName>
        <ecNumber evidence="6 17">2.7.3.9</ecNumber>
    </recommendedName>
    <alternativeName>
        <fullName evidence="16 17">Phosphotransferase system, enzyme I</fullName>
    </alternativeName>
</protein>
<evidence type="ECO:0000256" key="7">
    <source>
        <dbReference type="ARBA" id="ARBA00016544"/>
    </source>
</evidence>
<dbReference type="Pfam" id="PF02896">
    <property type="entry name" value="PEP-utilizers_C"/>
    <property type="match status" value="1"/>
</dbReference>
<dbReference type="InterPro" id="IPR023151">
    <property type="entry name" value="PEP_util_CS"/>
</dbReference>
<keyword evidence="14 17" id="KW-0418">Kinase</keyword>
<keyword evidence="15 17" id="KW-0460">Magnesium</keyword>
<evidence type="ECO:0000256" key="12">
    <source>
        <dbReference type="ARBA" id="ARBA00022683"/>
    </source>
</evidence>
<evidence type="ECO:0000256" key="17">
    <source>
        <dbReference type="PIRNR" id="PIRNR000732"/>
    </source>
</evidence>
<feature type="binding site" evidence="20">
    <location>
        <position position="431"/>
    </location>
    <ligand>
        <name>Mg(2+)</name>
        <dbReference type="ChEBI" id="CHEBI:18420"/>
    </ligand>
</feature>
<evidence type="ECO:0000313" key="26">
    <source>
        <dbReference type="Proteomes" id="UP000644610"/>
    </source>
</evidence>
<dbReference type="InterPro" id="IPR015813">
    <property type="entry name" value="Pyrv/PenolPyrv_kinase-like_dom"/>
</dbReference>
<keyword evidence="8 17" id="KW-0813">Transport</keyword>
<dbReference type="AlphaFoldDB" id="A0A8J3V447"/>
<comment type="cofactor">
    <cofactor evidence="2 17 20">
        <name>Mg(2+)</name>
        <dbReference type="ChEBI" id="CHEBI:18420"/>
    </cofactor>
</comment>
<dbReference type="SUPFAM" id="SSF47831">
    <property type="entry name" value="Enzyme I of the PEP:sugar phosphotransferase system HPr-binding (sub)domain"/>
    <property type="match status" value="1"/>
</dbReference>
<dbReference type="InterPro" id="IPR000121">
    <property type="entry name" value="PEP_util_C"/>
</dbReference>
<evidence type="ECO:0000256" key="4">
    <source>
        <dbReference type="ARBA" id="ARBA00004496"/>
    </source>
</evidence>
<dbReference type="PRINTS" id="PR01736">
    <property type="entry name" value="PHPHTRNFRASE"/>
</dbReference>
<proteinExistence type="inferred from homology"/>
<evidence type="ECO:0000256" key="1">
    <source>
        <dbReference type="ARBA" id="ARBA00000683"/>
    </source>
</evidence>
<dbReference type="EMBL" id="BOOQ01000043">
    <property type="protein sequence ID" value="GII49575.1"/>
    <property type="molecule type" value="Genomic_DNA"/>
</dbReference>
<comment type="function">
    <text evidence="3 17">General (non sugar-specific) component of the phosphoenolpyruvate-dependent sugar phosphotransferase system (sugar PTS). This major carbohydrate active-transport system catalyzes the phosphorylation of incoming sugar substrates concomitantly with their translocation across the cell membrane. Enzyme I transfers the phosphoryl group from phosphoenolpyruvate (PEP) to the phosphoryl carrier protein (HPr).</text>
</comment>
<dbReference type="InterPro" id="IPR024692">
    <property type="entry name" value="PTS_EI"/>
</dbReference>
<dbReference type="InterPro" id="IPR050499">
    <property type="entry name" value="PEP-utilizing_PTS_enzyme"/>
</dbReference>
<dbReference type="GO" id="GO:0005737">
    <property type="term" value="C:cytoplasm"/>
    <property type="evidence" value="ECO:0007669"/>
    <property type="project" value="UniProtKB-SubCell"/>
</dbReference>
<dbReference type="GO" id="GO:0009401">
    <property type="term" value="P:phosphoenolpyruvate-dependent sugar phosphotransferase system"/>
    <property type="evidence" value="ECO:0007669"/>
    <property type="project" value="UniProtKB-KW"/>
</dbReference>
<keyword evidence="12 17" id="KW-0598">Phosphotransferase system</keyword>
<evidence type="ECO:0000256" key="19">
    <source>
        <dbReference type="PIRSR" id="PIRSR000732-2"/>
    </source>
</evidence>
<dbReference type="Gene3D" id="3.20.20.60">
    <property type="entry name" value="Phosphoenolpyruvate-binding domains"/>
    <property type="match status" value="1"/>
</dbReference>
<evidence type="ECO:0000256" key="14">
    <source>
        <dbReference type="ARBA" id="ARBA00022777"/>
    </source>
</evidence>
<evidence type="ECO:0000256" key="20">
    <source>
        <dbReference type="PIRSR" id="PIRSR000732-3"/>
    </source>
</evidence>
<feature type="domain" description="Phosphotransferase system enzyme I N-terminal" evidence="24">
    <location>
        <begin position="22"/>
        <end position="139"/>
    </location>
</feature>
<feature type="compositionally biased region" description="Polar residues" evidence="21">
    <location>
        <begin position="7"/>
        <end position="16"/>
    </location>
</feature>
<feature type="domain" description="PEP-utilising enzyme mobile" evidence="22">
    <location>
        <begin position="171"/>
        <end position="238"/>
    </location>
</feature>
<evidence type="ECO:0000256" key="16">
    <source>
        <dbReference type="ARBA" id="ARBA00033235"/>
    </source>
</evidence>
<dbReference type="SUPFAM" id="SSF51621">
    <property type="entry name" value="Phosphoenolpyruvate/pyruvate domain"/>
    <property type="match status" value="1"/>
</dbReference>
<evidence type="ECO:0000256" key="9">
    <source>
        <dbReference type="ARBA" id="ARBA00022490"/>
    </source>
</evidence>
<dbReference type="InterPro" id="IPR018274">
    <property type="entry name" value="PEP_util_AS"/>
</dbReference>
<evidence type="ECO:0000259" key="23">
    <source>
        <dbReference type="Pfam" id="PF02896"/>
    </source>
</evidence>
<evidence type="ECO:0000256" key="3">
    <source>
        <dbReference type="ARBA" id="ARBA00002728"/>
    </source>
</evidence>
<evidence type="ECO:0000256" key="13">
    <source>
        <dbReference type="ARBA" id="ARBA00022723"/>
    </source>
</evidence>
<sequence>MDRRETGSTTPESQEQAPRLLTGTGVSPGSGYGPAFLVVGDIPEPAAGSRHDGDAPAERGRAEQALDDVAADLESRGARAGGEAEEVLGAQAMMARDPGLAVEVGQLIDQGVAAPRAVFEAFGKYRDLLSAAGGYLGERVADLDDIRDRAIALLAGLPMSGVPTSAAVPFVLVAKDLAPADTALLSKDVVAAFVTEQGGPTSHTAILARSMGVPAVVGCAGATTIAQGAAVLVDGSSGRVRLSPDEDEVTAARNADEARRAVLSAVTGPGTTADGHAVPLLANIGGPRDLDAALAAGAEGVGLYRTEFLFLDRETAPTPEEQEAAYRAVFDAFPGGRVVVRTLDAGADKPLAFLPSPGEEPNPALGERGIRMFRRYPDIMAVQLGALARAAAGTAAKAEIMAPMVATVEEAAWFAEACRTAGLENAGIMIEVPSAAIRATDLIEEVDFFSIGTNDLTQYALAADRQVSEVAALQDPWHPAVLDLIGMAAFAATAAGKGCGVCGEAAADPILACVLVGMGVTSLSMSAPALPLVRAALARHTREQCRSAAVGARSATSPAGARAAARAELPELGSLAL</sequence>
<reference evidence="25" key="1">
    <citation type="submission" date="2021-01" db="EMBL/GenBank/DDBJ databases">
        <title>Whole genome shotgun sequence of Planotetraspora silvatica NBRC 100141.</title>
        <authorList>
            <person name="Komaki H."/>
            <person name="Tamura T."/>
        </authorList>
    </citation>
    <scope>NUCLEOTIDE SEQUENCE</scope>
    <source>
        <strain evidence="25">NBRC 100141</strain>
    </source>
</reference>
<dbReference type="PIRSF" id="PIRSF000732">
    <property type="entry name" value="PTS_enzyme_I"/>
    <property type="match status" value="1"/>
</dbReference>
<feature type="active site" description="Proton donor" evidence="18">
    <location>
        <position position="502"/>
    </location>
</feature>
<feature type="binding site" evidence="20">
    <location>
        <position position="455"/>
    </location>
    <ligand>
        <name>Mg(2+)</name>
        <dbReference type="ChEBI" id="CHEBI:18420"/>
    </ligand>
</feature>
<evidence type="ECO:0000256" key="18">
    <source>
        <dbReference type="PIRSR" id="PIRSR000732-1"/>
    </source>
</evidence>
<comment type="caution">
    <text evidence="25">The sequence shown here is derived from an EMBL/GenBank/DDBJ whole genome shotgun (WGS) entry which is preliminary data.</text>
</comment>
<dbReference type="InterPro" id="IPR006318">
    <property type="entry name" value="PTS_EI-like"/>
</dbReference>
<dbReference type="Gene3D" id="3.50.30.10">
    <property type="entry name" value="Phosphohistidine domain"/>
    <property type="match status" value="1"/>
</dbReference>
<dbReference type="GO" id="GO:0046872">
    <property type="term" value="F:metal ion binding"/>
    <property type="evidence" value="ECO:0007669"/>
    <property type="project" value="UniProtKB-KW"/>
</dbReference>
<dbReference type="GO" id="GO:0008965">
    <property type="term" value="F:phosphoenolpyruvate-protein phosphotransferase activity"/>
    <property type="evidence" value="ECO:0007669"/>
    <property type="project" value="UniProtKB-EC"/>
</dbReference>
<name>A0A8J3V447_9ACTN</name>
<dbReference type="PROSITE" id="PS00742">
    <property type="entry name" value="PEP_ENZYMES_2"/>
    <property type="match status" value="1"/>
</dbReference>
<feature type="binding site" evidence="19">
    <location>
        <position position="465"/>
    </location>
    <ligand>
        <name>phosphoenolpyruvate</name>
        <dbReference type="ChEBI" id="CHEBI:58702"/>
    </ligand>
</feature>
<keyword evidence="13 17" id="KW-0479">Metal-binding</keyword>
<comment type="similarity">
    <text evidence="5 17">Belongs to the PEP-utilizing enzyme family.</text>
</comment>
<evidence type="ECO:0000256" key="5">
    <source>
        <dbReference type="ARBA" id="ARBA00007837"/>
    </source>
</evidence>
<dbReference type="InterPro" id="IPR008279">
    <property type="entry name" value="PEP-util_enz_mobile_dom"/>
</dbReference>
<keyword evidence="11 17" id="KW-0808">Transferase</keyword>
<dbReference type="PROSITE" id="PS00370">
    <property type="entry name" value="PEP_ENZYMES_PHOS_SITE"/>
    <property type="match status" value="1"/>
</dbReference>
<dbReference type="Pfam" id="PF00391">
    <property type="entry name" value="PEP-utilizers"/>
    <property type="match status" value="1"/>
</dbReference>
<dbReference type="GO" id="GO:0016301">
    <property type="term" value="F:kinase activity"/>
    <property type="evidence" value="ECO:0007669"/>
    <property type="project" value="UniProtKB-KW"/>
</dbReference>
<evidence type="ECO:0000259" key="22">
    <source>
        <dbReference type="Pfam" id="PF00391"/>
    </source>
</evidence>
<evidence type="ECO:0000259" key="24">
    <source>
        <dbReference type="Pfam" id="PF05524"/>
    </source>
</evidence>
<dbReference type="Gene3D" id="1.10.274.10">
    <property type="entry name" value="PtsI, HPr-binding domain"/>
    <property type="match status" value="1"/>
</dbReference>
<feature type="domain" description="PEP-utilising enzyme C-terminal" evidence="23">
    <location>
        <begin position="267"/>
        <end position="540"/>
    </location>
</feature>
<dbReference type="InterPro" id="IPR036637">
    <property type="entry name" value="Phosphohistidine_dom_sf"/>
</dbReference>
<comment type="catalytic activity">
    <reaction evidence="1 17">
        <text>L-histidyl-[protein] + phosphoenolpyruvate = N(pros)-phospho-L-histidyl-[protein] + pyruvate</text>
        <dbReference type="Rhea" id="RHEA:23880"/>
        <dbReference type="Rhea" id="RHEA-COMP:9745"/>
        <dbReference type="Rhea" id="RHEA-COMP:9746"/>
        <dbReference type="ChEBI" id="CHEBI:15361"/>
        <dbReference type="ChEBI" id="CHEBI:29979"/>
        <dbReference type="ChEBI" id="CHEBI:58702"/>
        <dbReference type="ChEBI" id="CHEBI:64837"/>
        <dbReference type="EC" id="2.7.3.9"/>
    </reaction>
</comment>
<dbReference type="InterPro" id="IPR008731">
    <property type="entry name" value="PTS_EIN"/>
</dbReference>
<gene>
    <name evidence="25" type="primary">ptsI_1</name>
    <name evidence="25" type="ORF">Psi02_59990</name>
</gene>
<dbReference type="InterPro" id="IPR036618">
    <property type="entry name" value="PtsI_HPr-bd_sf"/>
</dbReference>
<comment type="subcellular location">
    <subcellularLocation>
        <location evidence="4 17">Cytoplasm</location>
    </subcellularLocation>
</comment>
<feature type="compositionally biased region" description="Basic and acidic residues" evidence="21">
    <location>
        <begin position="49"/>
        <end position="61"/>
    </location>
</feature>
<dbReference type="PANTHER" id="PTHR46244">
    <property type="entry name" value="PHOSPHOENOLPYRUVATE-PROTEIN PHOSPHOTRANSFERASE"/>
    <property type="match status" value="1"/>
</dbReference>
<evidence type="ECO:0000256" key="11">
    <source>
        <dbReference type="ARBA" id="ARBA00022679"/>
    </source>
</evidence>
<keyword evidence="10 17" id="KW-0762">Sugar transport</keyword>
<dbReference type="EC" id="2.7.3.9" evidence="6 17"/>
<feature type="binding site" evidence="19">
    <location>
        <position position="341"/>
    </location>
    <ligand>
        <name>phosphoenolpyruvate</name>
        <dbReference type="ChEBI" id="CHEBI:58702"/>
    </ligand>
</feature>
<dbReference type="InterPro" id="IPR040442">
    <property type="entry name" value="Pyrv_kinase-like_dom_sf"/>
</dbReference>
<dbReference type="PANTHER" id="PTHR46244:SF3">
    <property type="entry name" value="PHOSPHOENOLPYRUVATE-PROTEIN PHOSPHOTRANSFERASE"/>
    <property type="match status" value="1"/>
</dbReference>
<organism evidence="25 26">
    <name type="scientific">Planotetraspora silvatica</name>
    <dbReference type="NCBI Taxonomy" id="234614"/>
    <lineage>
        <taxon>Bacteria</taxon>
        <taxon>Bacillati</taxon>
        <taxon>Actinomycetota</taxon>
        <taxon>Actinomycetes</taxon>
        <taxon>Streptosporangiales</taxon>
        <taxon>Streptosporangiaceae</taxon>
        <taxon>Planotetraspora</taxon>
    </lineage>
</organism>
<evidence type="ECO:0000256" key="15">
    <source>
        <dbReference type="ARBA" id="ARBA00022842"/>
    </source>
</evidence>
<evidence type="ECO:0000256" key="10">
    <source>
        <dbReference type="ARBA" id="ARBA00022597"/>
    </source>
</evidence>
<evidence type="ECO:0000256" key="8">
    <source>
        <dbReference type="ARBA" id="ARBA00022448"/>
    </source>
</evidence>
<dbReference type="NCBIfam" id="TIGR01417">
    <property type="entry name" value="PTS_I_fam"/>
    <property type="match status" value="1"/>
</dbReference>
<dbReference type="SUPFAM" id="SSF52009">
    <property type="entry name" value="Phosphohistidine domain"/>
    <property type="match status" value="1"/>
</dbReference>
<keyword evidence="26" id="KW-1185">Reference proteome</keyword>
<dbReference type="Pfam" id="PF05524">
    <property type="entry name" value="PEP-utilisers_N"/>
    <property type="match status" value="1"/>
</dbReference>
<dbReference type="RefSeq" id="WP_203979135.1">
    <property type="nucleotide sequence ID" value="NZ_BAAAKY010000010.1"/>
</dbReference>
<feature type="active site" description="Tele-phosphohistidine intermediate" evidence="18">
    <location>
        <position position="203"/>
    </location>
</feature>
<evidence type="ECO:0000313" key="25">
    <source>
        <dbReference type="EMBL" id="GII49575.1"/>
    </source>
</evidence>
<feature type="binding site" evidence="19">
    <location>
        <begin position="454"/>
        <end position="455"/>
    </location>
    <ligand>
        <name>phosphoenolpyruvate</name>
        <dbReference type="ChEBI" id="CHEBI:58702"/>
    </ligand>
</feature>
<keyword evidence="9 17" id="KW-0963">Cytoplasm</keyword>
<feature type="binding site" evidence="19">
    <location>
        <position position="305"/>
    </location>
    <ligand>
        <name>phosphoenolpyruvate</name>
        <dbReference type="ChEBI" id="CHEBI:58702"/>
    </ligand>
</feature>
<evidence type="ECO:0000256" key="2">
    <source>
        <dbReference type="ARBA" id="ARBA00001946"/>
    </source>
</evidence>
<evidence type="ECO:0000256" key="21">
    <source>
        <dbReference type="SAM" id="MobiDB-lite"/>
    </source>
</evidence>
<dbReference type="Proteomes" id="UP000644610">
    <property type="component" value="Unassembled WGS sequence"/>
</dbReference>
<accession>A0A8J3V447</accession>
<feature type="region of interest" description="Disordered" evidence="21">
    <location>
        <begin position="1"/>
        <end position="61"/>
    </location>
</feature>
<evidence type="ECO:0000256" key="6">
    <source>
        <dbReference type="ARBA" id="ARBA00012232"/>
    </source>
</evidence>